<dbReference type="AlphaFoldDB" id="A0A223S4V3"/>
<evidence type="ECO:0000313" key="6">
    <source>
        <dbReference type="Proteomes" id="UP000215005"/>
    </source>
</evidence>
<dbReference type="Gene3D" id="3.40.366.10">
    <property type="entry name" value="Malonyl-Coenzyme A Acyl Carrier Protein, domain 2"/>
    <property type="match status" value="1"/>
</dbReference>
<dbReference type="SUPFAM" id="SSF52151">
    <property type="entry name" value="FabD/lysophospholipase-like"/>
    <property type="match status" value="1"/>
</dbReference>
<dbReference type="InterPro" id="IPR016036">
    <property type="entry name" value="Malonyl_transacylase_ACP-bd"/>
</dbReference>
<accession>A0A223S4V3</accession>
<dbReference type="InterPro" id="IPR014043">
    <property type="entry name" value="Acyl_transferase_dom"/>
</dbReference>
<dbReference type="SUPFAM" id="SSF55048">
    <property type="entry name" value="Probable ACP-binding domain of malonyl-CoA ACP transacylase"/>
    <property type="match status" value="1"/>
</dbReference>
<evidence type="ECO:0000259" key="4">
    <source>
        <dbReference type="SMART" id="SM00827"/>
    </source>
</evidence>
<keyword evidence="1" id="KW-0808">Transferase</keyword>
<feature type="domain" description="Malonyl-CoA:ACP transacylase (MAT)" evidence="4">
    <location>
        <begin position="1"/>
        <end position="111"/>
    </location>
</feature>
<dbReference type="PANTHER" id="PTHR43775">
    <property type="entry name" value="FATTY ACID SYNTHASE"/>
    <property type="match status" value="1"/>
</dbReference>
<dbReference type="PANTHER" id="PTHR43775:SF51">
    <property type="entry name" value="INACTIVE PHENOLPHTHIOCEROL SYNTHESIS POLYKETIDE SYNTHASE TYPE I PKS1-RELATED"/>
    <property type="match status" value="1"/>
</dbReference>
<dbReference type="SMART" id="SM00827">
    <property type="entry name" value="PKS_AT"/>
    <property type="match status" value="1"/>
</dbReference>
<dbReference type="InterPro" id="IPR001227">
    <property type="entry name" value="Ac_transferase_dom_sf"/>
</dbReference>
<sequence>MLGHSVGELAAVHAAGGVPLSDACALVAARGRLMGRVGHGAMVAVGAPEEQVAGSLPDGVVVAAVNGPSSVVVSGTSAAWPRSRGSGAVGETGAPAARGVRLPFAVRGRGACRTG</sequence>
<dbReference type="GO" id="GO:0004312">
    <property type="term" value="F:fatty acid synthase activity"/>
    <property type="evidence" value="ECO:0007669"/>
    <property type="project" value="TreeGrafter"/>
</dbReference>
<reference evidence="5 6" key="1">
    <citation type="submission" date="2017-08" db="EMBL/GenBank/DDBJ databases">
        <title>The complete genome sequence of Nocardiopsis gilva YIM 90087.</title>
        <authorList>
            <person name="Yin M."/>
            <person name="Tang S."/>
        </authorList>
    </citation>
    <scope>NUCLEOTIDE SEQUENCE [LARGE SCALE GENOMIC DNA]</scope>
    <source>
        <strain evidence="5 6">YIM 90087</strain>
    </source>
</reference>
<name>A0A223S4V3_9ACTN</name>
<dbReference type="InterPro" id="IPR050091">
    <property type="entry name" value="PKS_NRPS_Biosynth_Enz"/>
</dbReference>
<keyword evidence="6" id="KW-1185">Reference proteome</keyword>
<dbReference type="GO" id="GO:0006633">
    <property type="term" value="P:fatty acid biosynthetic process"/>
    <property type="evidence" value="ECO:0007669"/>
    <property type="project" value="TreeGrafter"/>
</dbReference>
<evidence type="ECO:0000256" key="2">
    <source>
        <dbReference type="ARBA" id="ARBA00023315"/>
    </source>
</evidence>
<dbReference type="InterPro" id="IPR016035">
    <property type="entry name" value="Acyl_Trfase/lysoPLipase"/>
</dbReference>
<organism evidence="5 6">
    <name type="scientific">Nocardiopsis gilva YIM 90087</name>
    <dbReference type="NCBI Taxonomy" id="1235441"/>
    <lineage>
        <taxon>Bacteria</taxon>
        <taxon>Bacillati</taxon>
        <taxon>Actinomycetota</taxon>
        <taxon>Actinomycetes</taxon>
        <taxon>Streptosporangiales</taxon>
        <taxon>Nocardiopsidaceae</taxon>
        <taxon>Nocardiopsis</taxon>
    </lineage>
</organism>
<dbReference type="KEGG" id="ngv:CDO52_10555"/>
<dbReference type="EMBL" id="CP022753">
    <property type="protein sequence ID" value="ASU83162.1"/>
    <property type="molecule type" value="Genomic_DNA"/>
</dbReference>
<dbReference type="Proteomes" id="UP000215005">
    <property type="component" value="Chromosome"/>
</dbReference>
<protein>
    <recommendedName>
        <fullName evidence="4">Malonyl-CoA:ACP transacylase (MAT) domain-containing protein</fullName>
    </recommendedName>
</protein>
<evidence type="ECO:0000256" key="1">
    <source>
        <dbReference type="ARBA" id="ARBA00022679"/>
    </source>
</evidence>
<proteinExistence type="predicted"/>
<keyword evidence="2" id="KW-0012">Acyltransferase</keyword>
<evidence type="ECO:0000313" key="5">
    <source>
        <dbReference type="EMBL" id="ASU83162.1"/>
    </source>
</evidence>
<evidence type="ECO:0000256" key="3">
    <source>
        <dbReference type="SAM" id="MobiDB-lite"/>
    </source>
</evidence>
<gene>
    <name evidence="5" type="ORF">CDO52_10555</name>
</gene>
<dbReference type="Pfam" id="PF00698">
    <property type="entry name" value="Acyl_transf_1"/>
    <property type="match status" value="1"/>
</dbReference>
<feature type="region of interest" description="Disordered" evidence="3">
    <location>
        <begin position="74"/>
        <end position="93"/>
    </location>
</feature>